<protein>
    <submittedName>
        <fullName evidence="1">Uncharacterized protein</fullName>
    </submittedName>
</protein>
<proteinExistence type="predicted"/>
<gene>
    <name evidence="1" type="ORF">COMA1_30290</name>
</gene>
<dbReference type="Proteomes" id="UP000199032">
    <property type="component" value="Unassembled WGS sequence"/>
</dbReference>
<accession>A0A0S4LLR2</accession>
<dbReference type="EMBL" id="CZQA01000009">
    <property type="protein sequence ID" value="CUS36875.1"/>
    <property type="molecule type" value="Genomic_DNA"/>
</dbReference>
<dbReference type="RefSeq" id="WP_090749403.1">
    <property type="nucleotide sequence ID" value="NZ_CZQA01000009.1"/>
</dbReference>
<dbReference type="AlphaFoldDB" id="A0A0S4LLR2"/>
<reference evidence="1 2" key="1">
    <citation type="submission" date="2015-10" db="EMBL/GenBank/DDBJ databases">
        <authorList>
            <person name="Gilbert D.G."/>
        </authorList>
    </citation>
    <scope>NUCLEOTIDE SEQUENCE [LARGE SCALE GENOMIC DNA]</scope>
    <source>
        <strain evidence="1">COMA1</strain>
    </source>
</reference>
<organism evidence="1 2">
    <name type="scientific">Candidatus Nitrospira nitrosa</name>
    <dbReference type="NCBI Taxonomy" id="1742972"/>
    <lineage>
        <taxon>Bacteria</taxon>
        <taxon>Pseudomonadati</taxon>
        <taxon>Nitrospirota</taxon>
        <taxon>Nitrospiria</taxon>
        <taxon>Nitrospirales</taxon>
        <taxon>Nitrospiraceae</taxon>
        <taxon>Nitrospira</taxon>
    </lineage>
</organism>
<dbReference type="STRING" id="1742972.COMA1_30290"/>
<evidence type="ECO:0000313" key="1">
    <source>
        <dbReference type="EMBL" id="CUS36875.1"/>
    </source>
</evidence>
<sequence>MVGVYAGVMFVNGGKGSLEAASVVCQETLDVNLAKGCRRGERRCTITDADGNRVFARYFCSGDIFESYRGPCTILSGTGNVAGITGGGEMILGV</sequence>
<keyword evidence="2" id="KW-1185">Reference proteome</keyword>
<name>A0A0S4LLR2_9BACT</name>
<evidence type="ECO:0000313" key="2">
    <source>
        <dbReference type="Proteomes" id="UP000199032"/>
    </source>
</evidence>